<organism evidence="12 13">
    <name type="scientific">Iodobacter ciconiae</name>
    <dbReference type="NCBI Taxonomy" id="2496266"/>
    <lineage>
        <taxon>Bacteria</taxon>
        <taxon>Pseudomonadati</taxon>
        <taxon>Pseudomonadota</taxon>
        <taxon>Betaproteobacteria</taxon>
        <taxon>Neisseriales</taxon>
        <taxon>Chitinibacteraceae</taxon>
        <taxon>Iodobacter</taxon>
    </lineage>
</organism>
<feature type="transmembrane region" description="Helical" evidence="10">
    <location>
        <begin position="251"/>
        <end position="269"/>
    </location>
</feature>
<reference evidence="12 13" key="1">
    <citation type="submission" date="2018-12" db="EMBL/GenBank/DDBJ databases">
        <title>Complete genome sequence of Iodobacter sp. H11R3.</title>
        <authorList>
            <person name="Bae J.-W."/>
        </authorList>
    </citation>
    <scope>NUCLEOTIDE SEQUENCE [LARGE SCALE GENOMIC DNA]</scope>
    <source>
        <strain evidence="12 13">H11R3</strain>
    </source>
</reference>
<evidence type="ECO:0000256" key="5">
    <source>
        <dbReference type="ARBA" id="ARBA00022692"/>
    </source>
</evidence>
<feature type="transmembrane region" description="Helical" evidence="10">
    <location>
        <begin position="29"/>
        <end position="52"/>
    </location>
</feature>
<dbReference type="CDD" id="cd01948">
    <property type="entry name" value="EAL"/>
    <property type="match status" value="1"/>
</dbReference>
<evidence type="ECO:0000256" key="6">
    <source>
        <dbReference type="ARBA" id="ARBA00022801"/>
    </source>
</evidence>
<dbReference type="InterPro" id="IPR001633">
    <property type="entry name" value="EAL_dom"/>
</dbReference>
<dbReference type="PROSITE" id="PS50883">
    <property type="entry name" value="EAL"/>
    <property type="match status" value="1"/>
</dbReference>
<evidence type="ECO:0000256" key="8">
    <source>
        <dbReference type="ARBA" id="ARBA00023136"/>
    </source>
</evidence>
<comment type="subcellular location">
    <subcellularLocation>
        <location evidence="1">Cell membrane</location>
        <topology evidence="1">Multi-pass membrane protein</topology>
    </subcellularLocation>
</comment>
<accession>A0A3S8ZV30</accession>
<sequence>MLGQAKKIRIRDILLNIGPKHNHMCKKKLLWQGILISILACVVVALFTAWLARKQAEEELRSYLQDITEQAMLRSDRAYIESGLLLSELDKSGPNDCGDAHRQRLSEVTFDELFVRNVLYAPNGIVQCSASSHRTYPLPLRDQKTIMGRSLWFEFKGDFPKRSILYGAGPHYAVMNSQYWVDILPVKKRSLYIEAVLNQRVLASSNDVRIKTNTAWLSKSRASQNNPNYIITAYLPPQELQRAWREYFKDFLPLSIVICMLLIGIIFWLNQRRYTMGYEIIEGLKESEFQLHYQPIVSLADGKVKSAEALLRWQRQDGSIVSPDIFITYAEDNGQIGKLTQFVLEQAVSDLSRLSDQMMTVSVNLAGADLATPDFAEKLITLCAGHKISAQRLKLEITERSLVLGQNEIEVITRLRQAGHIILIDDFGTGYSSLSYLHNLPVDILKIDKSFVQALGSGAATHHVALHIVQMAKALGLSVVAEGIETIEQAKILKEMGVEYGQGWLYAKAMPFETFGQFLRGPTTASIKPLSSDSLPENV</sequence>
<dbReference type="SMART" id="SM00052">
    <property type="entry name" value="EAL"/>
    <property type="match status" value="1"/>
</dbReference>
<evidence type="ECO:0000256" key="9">
    <source>
        <dbReference type="ARBA" id="ARBA00034290"/>
    </source>
</evidence>
<keyword evidence="5 10" id="KW-0812">Transmembrane</keyword>
<dbReference type="Proteomes" id="UP000282438">
    <property type="component" value="Chromosome"/>
</dbReference>
<evidence type="ECO:0000259" key="11">
    <source>
        <dbReference type="PROSITE" id="PS50883"/>
    </source>
</evidence>
<keyword evidence="4" id="KW-0973">c-di-GMP</keyword>
<dbReference type="GO" id="GO:0071111">
    <property type="term" value="F:cyclic-guanylate-specific phosphodiesterase activity"/>
    <property type="evidence" value="ECO:0007669"/>
    <property type="project" value="UniProtKB-EC"/>
</dbReference>
<dbReference type="EC" id="3.1.4.52" evidence="2"/>
<dbReference type="PANTHER" id="PTHR33121:SF81">
    <property type="entry name" value="CYCLIC DI-GMP PHOSPHODIESTERASE PDEB-RELATED"/>
    <property type="match status" value="1"/>
</dbReference>
<evidence type="ECO:0000256" key="1">
    <source>
        <dbReference type="ARBA" id="ARBA00004651"/>
    </source>
</evidence>
<dbReference type="Gene3D" id="3.20.20.450">
    <property type="entry name" value="EAL domain"/>
    <property type="match status" value="1"/>
</dbReference>
<dbReference type="OrthoDB" id="9813903at2"/>
<dbReference type="InterPro" id="IPR024744">
    <property type="entry name" value="CSS-motif_dom"/>
</dbReference>
<dbReference type="SUPFAM" id="SSF141868">
    <property type="entry name" value="EAL domain-like"/>
    <property type="match status" value="1"/>
</dbReference>
<keyword evidence="7 10" id="KW-1133">Transmembrane helix</keyword>
<keyword evidence="13" id="KW-1185">Reference proteome</keyword>
<dbReference type="GO" id="GO:0005886">
    <property type="term" value="C:plasma membrane"/>
    <property type="evidence" value="ECO:0007669"/>
    <property type="project" value="UniProtKB-SubCell"/>
</dbReference>
<dbReference type="Pfam" id="PF12792">
    <property type="entry name" value="CSS-motif"/>
    <property type="match status" value="1"/>
</dbReference>
<dbReference type="Pfam" id="PF00563">
    <property type="entry name" value="EAL"/>
    <property type="match status" value="1"/>
</dbReference>
<feature type="domain" description="EAL" evidence="11">
    <location>
        <begin position="273"/>
        <end position="523"/>
    </location>
</feature>
<dbReference type="AlphaFoldDB" id="A0A3S8ZV30"/>
<evidence type="ECO:0000256" key="2">
    <source>
        <dbReference type="ARBA" id="ARBA00012282"/>
    </source>
</evidence>
<evidence type="ECO:0000256" key="7">
    <source>
        <dbReference type="ARBA" id="ARBA00022989"/>
    </source>
</evidence>
<dbReference type="PANTHER" id="PTHR33121">
    <property type="entry name" value="CYCLIC DI-GMP PHOSPHODIESTERASE PDEF"/>
    <property type="match status" value="1"/>
</dbReference>
<dbReference type="KEGG" id="iod:EJO50_13245"/>
<evidence type="ECO:0000256" key="3">
    <source>
        <dbReference type="ARBA" id="ARBA00022475"/>
    </source>
</evidence>
<evidence type="ECO:0000256" key="10">
    <source>
        <dbReference type="SAM" id="Phobius"/>
    </source>
</evidence>
<dbReference type="EMBL" id="CP034433">
    <property type="protein sequence ID" value="AZN37367.1"/>
    <property type="molecule type" value="Genomic_DNA"/>
</dbReference>
<proteinExistence type="predicted"/>
<dbReference type="InterPro" id="IPR035919">
    <property type="entry name" value="EAL_sf"/>
</dbReference>
<evidence type="ECO:0000256" key="4">
    <source>
        <dbReference type="ARBA" id="ARBA00022636"/>
    </source>
</evidence>
<keyword evidence="3" id="KW-1003">Cell membrane</keyword>
<keyword evidence="8 10" id="KW-0472">Membrane</keyword>
<evidence type="ECO:0000313" key="13">
    <source>
        <dbReference type="Proteomes" id="UP000282438"/>
    </source>
</evidence>
<comment type="catalytic activity">
    <reaction evidence="9">
        <text>3',3'-c-di-GMP + H2O = 5'-phosphoguanylyl(3'-&gt;5')guanosine + H(+)</text>
        <dbReference type="Rhea" id="RHEA:24902"/>
        <dbReference type="ChEBI" id="CHEBI:15377"/>
        <dbReference type="ChEBI" id="CHEBI:15378"/>
        <dbReference type="ChEBI" id="CHEBI:58754"/>
        <dbReference type="ChEBI" id="CHEBI:58805"/>
        <dbReference type="EC" id="3.1.4.52"/>
    </reaction>
</comment>
<protein>
    <recommendedName>
        <fullName evidence="2">cyclic-guanylate-specific phosphodiesterase</fullName>
        <ecNumber evidence="2">3.1.4.52</ecNumber>
    </recommendedName>
</protein>
<evidence type="ECO:0000313" key="12">
    <source>
        <dbReference type="EMBL" id="AZN37367.1"/>
    </source>
</evidence>
<gene>
    <name evidence="12" type="ORF">EJO50_13245</name>
</gene>
<name>A0A3S8ZV30_9NEIS</name>
<keyword evidence="6" id="KW-0378">Hydrolase</keyword>
<dbReference type="InterPro" id="IPR050706">
    <property type="entry name" value="Cyclic-di-GMP_PDE-like"/>
</dbReference>